<dbReference type="Proteomes" id="UP000566819">
    <property type="component" value="Unassembled WGS sequence"/>
</dbReference>
<dbReference type="OrthoDB" id="3548654at2759"/>
<dbReference type="InterPro" id="IPR052895">
    <property type="entry name" value="HetReg/Transcr_Mod"/>
</dbReference>
<accession>A0A8H4RS93</accession>
<keyword evidence="3" id="KW-1185">Reference proteome</keyword>
<dbReference type="InterPro" id="IPR010730">
    <property type="entry name" value="HET"/>
</dbReference>
<reference evidence="2 3" key="1">
    <citation type="submission" date="2020-03" db="EMBL/GenBank/DDBJ databases">
        <title>Draft Genome Sequence of Cudoniella acicularis.</title>
        <authorList>
            <person name="Buettner E."/>
            <person name="Kellner H."/>
        </authorList>
    </citation>
    <scope>NUCLEOTIDE SEQUENCE [LARGE SCALE GENOMIC DNA]</scope>
    <source>
        <strain evidence="2 3">DSM 108380</strain>
    </source>
</reference>
<evidence type="ECO:0000259" key="1">
    <source>
        <dbReference type="Pfam" id="PF06985"/>
    </source>
</evidence>
<gene>
    <name evidence="2" type="ORF">G7Y89_g2986</name>
</gene>
<dbReference type="EMBL" id="JAAMPI010000140">
    <property type="protein sequence ID" value="KAF4635119.1"/>
    <property type="molecule type" value="Genomic_DNA"/>
</dbReference>
<proteinExistence type="predicted"/>
<organism evidence="2 3">
    <name type="scientific">Cudoniella acicularis</name>
    <dbReference type="NCBI Taxonomy" id="354080"/>
    <lineage>
        <taxon>Eukaryota</taxon>
        <taxon>Fungi</taxon>
        <taxon>Dikarya</taxon>
        <taxon>Ascomycota</taxon>
        <taxon>Pezizomycotina</taxon>
        <taxon>Leotiomycetes</taxon>
        <taxon>Helotiales</taxon>
        <taxon>Tricladiaceae</taxon>
        <taxon>Cudoniella</taxon>
    </lineage>
</organism>
<protein>
    <recommendedName>
        <fullName evidence="1">Heterokaryon incompatibility domain-containing protein</fullName>
    </recommendedName>
</protein>
<evidence type="ECO:0000313" key="3">
    <source>
        <dbReference type="Proteomes" id="UP000566819"/>
    </source>
</evidence>
<dbReference type="PANTHER" id="PTHR24148">
    <property type="entry name" value="ANKYRIN REPEAT DOMAIN-CONTAINING PROTEIN 39 HOMOLOG-RELATED"/>
    <property type="match status" value="1"/>
</dbReference>
<dbReference type="PANTHER" id="PTHR24148:SF73">
    <property type="entry name" value="HET DOMAIN PROTEIN (AFU_ORTHOLOGUE AFUA_8G01020)"/>
    <property type="match status" value="1"/>
</dbReference>
<dbReference type="AlphaFoldDB" id="A0A8H4RS93"/>
<sequence length="670" mass="75935">MESPSKPDYAYKALNTKSSIRLLSNLKLSITGTEISCTLEEVDLDEEPKYDCLSYTWGDPLFQEHLTEKRIYDIKNTVNIDCNGQILAIGENLYDFLVQFCKNPGGEGDLQTQDRIWIDAVCMNQGDDIEKSFQIQMMSRIYNDAQGVVVWLGPERAEDRLQTAISVMERLQEIPPEKLKTAVISDLDNIDTYENLSMKPISPEEWIFFAGFILRAWFSRMWVVQETFFAKKFIVFCGSTIIPWSLITHASLALKETSLGKLLNERMDSVTEAPSTQSGYIGNKISNQFIFTNLKDAVSSLSLERLLTYTRYFGATQAEDRVFAVLNMWKPEWERTPEDREIVKFIVRNKYPAKKKRADLDPKLANLPSWVPDFSAPAVWTPLASAQSAPGGKNRWNAAKGLKFKLPDTLPDETDPPNLSRLRVIGCPVDEIVHSAATDLELIDKHQMFTLLEVLSQYLESAKPSGTPTADRFEAFWKTLIKDTFLERPAGSQPEARKAFPMIITSFVWSLDADIKVLQKAFENPRNTAKVQDPRLLEFSDIYSRTKLLVDELAALENSIIPSWEVIQQTIKLGNEQGFLPEDLDKNLENSMASFNSAYQCRKLFRTKKNLLGISAQSLIPGDQVWVLAGAAVPMVLRLKNKKWEFVGEAYVHGIMNGEAVGPVEDIYLE</sequence>
<dbReference type="Pfam" id="PF26639">
    <property type="entry name" value="Het-6_barrel"/>
    <property type="match status" value="1"/>
</dbReference>
<evidence type="ECO:0000313" key="2">
    <source>
        <dbReference type="EMBL" id="KAF4635119.1"/>
    </source>
</evidence>
<feature type="domain" description="Heterokaryon incompatibility" evidence="1">
    <location>
        <begin position="50"/>
        <end position="226"/>
    </location>
</feature>
<comment type="caution">
    <text evidence="2">The sequence shown here is derived from an EMBL/GenBank/DDBJ whole genome shotgun (WGS) entry which is preliminary data.</text>
</comment>
<name>A0A8H4RS93_9HELO</name>
<dbReference type="Pfam" id="PF06985">
    <property type="entry name" value="HET"/>
    <property type="match status" value="1"/>
</dbReference>